<evidence type="ECO:0000313" key="2">
    <source>
        <dbReference type="Proteomes" id="UP000070401"/>
    </source>
</evidence>
<dbReference type="EMBL" id="LRPY01000042">
    <property type="protein sequence ID" value="KXA24621.1"/>
    <property type="molecule type" value="Genomic_DNA"/>
</dbReference>
<sequence>MKESNINLLLININYLTAYNVSVAPKCSFNIIGCHSSFI</sequence>
<name>A0A133P841_FUSNU</name>
<evidence type="ECO:0000313" key="1">
    <source>
        <dbReference type="EMBL" id="KXA24621.1"/>
    </source>
</evidence>
<proteinExistence type="predicted"/>
<reference evidence="2" key="1">
    <citation type="submission" date="2016-01" db="EMBL/GenBank/DDBJ databases">
        <authorList>
            <person name="Mitreva M."/>
            <person name="Pepin K.H."/>
            <person name="Mihindukulasuriya K.A."/>
            <person name="Fulton R."/>
            <person name="Fronick C."/>
            <person name="O'Laughlin M."/>
            <person name="Miner T."/>
            <person name="Herter B."/>
            <person name="Rosa B.A."/>
            <person name="Cordes M."/>
            <person name="Tomlinson C."/>
            <person name="Wollam A."/>
            <person name="Palsikar V.B."/>
            <person name="Mardis E.R."/>
            <person name="Wilson R.K."/>
        </authorList>
    </citation>
    <scope>NUCLEOTIDE SEQUENCE [LARGE SCALE GENOMIC DNA]</scope>
    <source>
        <strain evidence="2">MJR7757B</strain>
    </source>
</reference>
<dbReference type="PATRIC" id="fig|851.8.peg.452"/>
<accession>A0A133P841</accession>
<organism evidence="1 2">
    <name type="scientific">Fusobacterium nucleatum</name>
    <dbReference type="NCBI Taxonomy" id="851"/>
    <lineage>
        <taxon>Bacteria</taxon>
        <taxon>Fusobacteriati</taxon>
        <taxon>Fusobacteriota</taxon>
        <taxon>Fusobacteriia</taxon>
        <taxon>Fusobacteriales</taxon>
        <taxon>Fusobacteriaceae</taxon>
        <taxon>Fusobacterium</taxon>
    </lineage>
</organism>
<dbReference type="AlphaFoldDB" id="A0A133P841"/>
<dbReference type="Proteomes" id="UP000070401">
    <property type="component" value="Unassembled WGS sequence"/>
</dbReference>
<protein>
    <submittedName>
        <fullName evidence="1">Uncharacterized protein</fullName>
    </submittedName>
</protein>
<keyword evidence="2" id="KW-1185">Reference proteome</keyword>
<comment type="caution">
    <text evidence="1">The sequence shown here is derived from an EMBL/GenBank/DDBJ whole genome shotgun (WGS) entry which is preliminary data.</text>
</comment>
<gene>
    <name evidence="1" type="ORF">HMPREF3221_00449</name>
</gene>